<evidence type="ECO:0000313" key="2">
    <source>
        <dbReference type="Proteomes" id="UP000237344"/>
    </source>
</evidence>
<evidence type="ECO:0000313" key="1">
    <source>
        <dbReference type="EMBL" id="POF63351.1"/>
    </source>
</evidence>
<proteinExistence type="predicted"/>
<gene>
    <name evidence="1" type="ORF">KMAL_10860</name>
</gene>
<dbReference type="Proteomes" id="UP000237344">
    <property type="component" value="Unassembled WGS sequence"/>
</dbReference>
<dbReference type="AlphaFoldDB" id="A0A2S3W3A6"/>
<dbReference type="EMBL" id="POTC01000009">
    <property type="protein sequence ID" value="POF63351.1"/>
    <property type="molecule type" value="Genomic_DNA"/>
</dbReference>
<name>A0A2S3W3A6_9PROT</name>
<accession>A0A2S3W3A6</accession>
<keyword evidence="2" id="KW-1185">Reference proteome</keyword>
<reference evidence="1 2" key="1">
    <citation type="submission" date="2018-01" db="EMBL/GenBank/DDBJ databases">
        <title>Draft Genome Sequence of Komagataeibacter maltaceti LMG 1529, a Vinegar Producing Acetic Acid Bacterium Isolated from Malt Vinegar Brewery Acetifiers.</title>
        <authorList>
            <person name="Zhang Q."/>
            <person name="Hollensteiner J."/>
            <person name="Poehlein A."/>
            <person name="Daniel R."/>
        </authorList>
    </citation>
    <scope>NUCLEOTIDE SEQUENCE [LARGE SCALE GENOMIC DNA]</scope>
    <source>
        <strain evidence="1 2">LMG 1529</strain>
    </source>
</reference>
<sequence length="56" mass="5824">MVLAVIATGVLSGLGGMALALALHAIQHVAYGYGQAGWVMVAQFYAGCPCRMQKPM</sequence>
<organism evidence="1 2">
    <name type="scientific">Novacetimonas maltaceti</name>
    <dbReference type="NCBI Taxonomy" id="1203393"/>
    <lineage>
        <taxon>Bacteria</taxon>
        <taxon>Pseudomonadati</taxon>
        <taxon>Pseudomonadota</taxon>
        <taxon>Alphaproteobacteria</taxon>
        <taxon>Acetobacterales</taxon>
        <taxon>Acetobacteraceae</taxon>
        <taxon>Novacetimonas</taxon>
    </lineage>
</organism>
<protein>
    <submittedName>
        <fullName evidence="1">Uncharacterized protein</fullName>
    </submittedName>
</protein>
<comment type="caution">
    <text evidence="1">The sequence shown here is derived from an EMBL/GenBank/DDBJ whole genome shotgun (WGS) entry which is preliminary data.</text>
</comment>